<keyword evidence="2" id="KW-1185">Reference proteome</keyword>
<organism evidence="1 2">
    <name type="scientific">Bacillus phage vB_BsuM-Goe3</name>
    <dbReference type="NCBI Taxonomy" id="1933063"/>
    <lineage>
        <taxon>Viruses</taxon>
        <taxon>Duplodnaviria</taxon>
        <taxon>Heunggongvirae</taxon>
        <taxon>Uroviricota</taxon>
        <taxon>Caudoviricetes</taxon>
        <taxon>Herelleviridae</taxon>
        <taxon>Bastillevirinae</taxon>
        <taxon>Grisebachstrassevirus</taxon>
        <taxon>Grisebachstrassevirus goe3</taxon>
    </lineage>
</organism>
<dbReference type="EMBL" id="KY368640">
    <property type="protein sequence ID" value="APZ82693.1"/>
    <property type="molecule type" value="Genomic_DNA"/>
</dbReference>
<organismHost>
    <name type="scientific">Bacillus subtilis</name>
    <dbReference type="NCBI Taxonomy" id="1423"/>
</organismHost>
<protein>
    <submittedName>
        <fullName evidence="1">Uncharacterized protein</fullName>
    </submittedName>
</protein>
<accession>A0A217ERF6</accession>
<sequence>MKYITKEQLSALEEVEKKVEQFQEVMQDTLGFEFDTDLKRDFEYLLYGVQGGEPQVVEAVMRLTYNGEMMDFADGLLDDLQALGFTK</sequence>
<dbReference type="Pfam" id="PF25723">
    <property type="entry name" value="HU_inhibitor"/>
    <property type="match status" value="1"/>
</dbReference>
<evidence type="ECO:0000313" key="1">
    <source>
        <dbReference type="EMBL" id="APZ82693.1"/>
    </source>
</evidence>
<name>A0A217ERF6_BPGO3</name>
<dbReference type="Proteomes" id="UP000221795">
    <property type="component" value="Segment"/>
</dbReference>
<gene>
    <name evidence="1" type="ORF">Goe3_c23200</name>
</gene>
<evidence type="ECO:0000313" key="2">
    <source>
        <dbReference type="Proteomes" id="UP000221795"/>
    </source>
</evidence>
<proteinExistence type="predicted"/>
<reference evidence="1" key="1">
    <citation type="journal article" date="2017" name="Viruses">
        <title>Characterization of Bacillus subtilis Viruses vB_BsuM-Goe2 and vB_BsuM-Goe3.</title>
        <authorList>
            <person name="Willms I.M."/>
            <person name="Hoppert M."/>
            <person name="Hertel R."/>
        </authorList>
    </citation>
    <scope>NUCLEOTIDE SEQUENCE [LARGE SCALE GENOMIC DNA]</scope>
</reference>
<dbReference type="InterPro" id="IPR057880">
    <property type="entry name" value="HU_inhibitor"/>
</dbReference>